<dbReference type="InterPro" id="IPR050951">
    <property type="entry name" value="Retrovirus_Pol_polyprotein"/>
</dbReference>
<evidence type="ECO:0000256" key="9">
    <source>
        <dbReference type="ARBA" id="ARBA00023125"/>
    </source>
</evidence>
<keyword evidence="8" id="KW-0808">Transferase</keyword>
<dbReference type="CDD" id="cd01647">
    <property type="entry name" value="RT_LTR"/>
    <property type="match status" value="1"/>
</dbReference>
<proteinExistence type="predicted"/>
<gene>
    <name evidence="15" type="ORF">V6N11_010603</name>
</gene>
<reference evidence="15 16" key="1">
    <citation type="journal article" date="2024" name="G3 (Bethesda)">
        <title>Genome assembly of Hibiscus sabdariffa L. provides insights into metabolisms of medicinal natural products.</title>
        <authorList>
            <person name="Kim T."/>
        </authorList>
    </citation>
    <scope>NUCLEOTIDE SEQUENCE [LARGE SCALE GENOMIC DNA]</scope>
    <source>
        <strain evidence="15">TK-2024</strain>
        <tissue evidence="15">Old leaves</tissue>
    </source>
</reference>
<evidence type="ECO:0000256" key="7">
    <source>
        <dbReference type="ARBA" id="ARBA00022918"/>
    </source>
</evidence>
<keyword evidence="10" id="KW-0233">DNA recombination</keyword>
<dbReference type="SUPFAM" id="SSF56672">
    <property type="entry name" value="DNA/RNA polymerases"/>
    <property type="match status" value="1"/>
</dbReference>
<dbReference type="Pfam" id="PF17921">
    <property type="entry name" value="Integrase_H2C2"/>
    <property type="match status" value="1"/>
</dbReference>
<keyword evidence="1" id="KW-0645">Protease</keyword>
<keyword evidence="4" id="KW-0378">Hydrolase</keyword>
<evidence type="ECO:0008006" key="17">
    <source>
        <dbReference type="Google" id="ProtNLM"/>
    </source>
</evidence>
<dbReference type="InterPro" id="IPR043128">
    <property type="entry name" value="Rev_trsase/Diguanyl_cyclase"/>
</dbReference>
<dbReference type="Gene3D" id="3.30.420.10">
    <property type="entry name" value="Ribonuclease H-like superfamily/Ribonuclease H"/>
    <property type="match status" value="1"/>
</dbReference>
<keyword evidence="6" id="KW-0229">DNA integration</keyword>
<protein>
    <recommendedName>
        <fullName evidence="17">DNA/RNA polymerases superfamily protein</fullName>
    </recommendedName>
</protein>
<keyword evidence="7" id="KW-0695">RNA-directed DNA polymerase</keyword>
<evidence type="ECO:0000259" key="14">
    <source>
        <dbReference type="PROSITE" id="PS50994"/>
    </source>
</evidence>
<evidence type="ECO:0000256" key="3">
    <source>
        <dbReference type="ARBA" id="ARBA00022750"/>
    </source>
</evidence>
<dbReference type="InterPro" id="IPR016197">
    <property type="entry name" value="Chromo-like_dom_sf"/>
</dbReference>
<evidence type="ECO:0000313" key="16">
    <source>
        <dbReference type="Proteomes" id="UP001396334"/>
    </source>
</evidence>
<dbReference type="InterPro" id="IPR001584">
    <property type="entry name" value="Integrase_cat-core"/>
</dbReference>
<organism evidence="15 16">
    <name type="scientific">Hibiscus sabdariffa</name>
    <name type="common">roselle</name>
    <dbReference type="NCBI Taxonomy" id="183260"/>
    <lineage>
        <taxon>Eukaryota</taxon>
        <taxon>Viridiplantae</taxon>
        <taxon>Streptophyta</taxon>
        <taxon>Embryophyta</taxon>
        <taxon>Tracheophyta</taxon>
        <taxon>Spermatophyta</taxon>
        <taxon>Magnoliopsida</taxon>
        <taxon>eudicotyledons</taxon>
        <taxon>Gunneridae</taxon>
        <taxon>Pentapetalae</taxon>
        <taxon>rosids</taxon>
        <taxon>malvids</taxon>
        <taxon>Malvales</taxon>
        <taxon>Malvaceae</taxon>
        <taxon>Malvoideae</taxon>
        <taxon>Hibiscus</taxon>
    </lineage>
</organism>
<feature type="region of interest" description="Disordered" evidence="12">
    <location>
        <begin position="1115"/>
        <end position="1171"/>
    </location>
</feature>
<feature type="domain" description="Integrase catalytic" evidence="14">
    <location>
        <begin position="439"/>
        <end position="604"/>
    </location>
</feature>
<feature type="domain" description="Reverse transcriptase" evidence="13">
    <location>
        <begin position="1"/>
        <end position="152"/>
    </location>
</feature>
<keyword evidence="8" id="KW-0548">Nucleotidyltransferase</keyword>
<dbReference type="InterPro" id="IPR043502">
    <property type="entry name" value="DNA/RNA_pol_sf"/>
</dbReference>
<dbReference type="SUPFAM" id="SSF53098">
    <property type="entry name" value="Ribonuclease H-like"/>
    <property type="match status" value="1"/>
</dbReference>
<keyword evidence="3" id="KW-0064">Aspartyl protease</keyword>
<feature type="compositionally biased region" description="Polar residues" evidence="12">
    <location>
        <begin position="1118"/>
        <end position="1128"/>
    </location>
</feature>
<evidence type="ECO:0000256" key="8">
    <source>
        <dbReference type="ARBA" id="ARBA00022932"/>
    </source>
</evidence>
<dbReference type="PROSITE" id="PS50994">
    <property type="entry name" value="INTEGRASE"/>
    <property type="match status" value="1"/>
</dbReference>
<evidence type="ECO:0000256" key="4">
    <source>
        <dbReference type="ARBA" id="ARBA00022801"/>
    </source>
</evidence>
<dbReference type="Pfam" id="PF24626">
    <property type="entry name" value="SH3_Tf2-1"/>
    <property type="match status" value="1"/>
</dbReference>
<dbReference type="Gene3D" id="1.10.340.70">
    <property type="match status" value="1"/>
</dbReference>
<keyword evidence="9" id="KW-0238">DNA-binding</keyword>
<keyword evidence="5" id="KW-0460">Magnesium</keyword>
<feature type="compositionally biased region" description="Basic and acidic residues" evidence="12">
    <location>
        <begin position="1129"/>
        <end position="1153"/>
    </location>
</feature>
<evidence type="ECO:0000256" key="6">
    <source>
        <dbReference type="ARBA" id="ARBA00022908"/>
    </source>
</evidence>
<evidence type="ECO:0000259" key="13">
    <source>
        <dbReference type="PROSITE" id="PS50878"/>
    </source>
</evidence>
<evidence type="ECO:0000256" key="1">
    <source>
        <dbReference type="ARBA" id="ARBA00022670"/>
    </source>
</evidence>
<keyword evidence="11" id="KW-0511">Multifunctional enzyme</keyword>
<dbReference type="InterPro" id="IPR041588">
    <property type="entry name" value="Integrase_H2C2"/>
</dbReference>
<dbReference type="InterPro" id="IPR012337">
    <property type="entry name" value="RNaseH-like_sf"/>
</dbReference>
<comment type="caution">
    <text evidence="15">The sequence shown here is derived from an EMBL/GenBank/DDBJ whole genome shotgun (WGS) entry which is preliminary data.</text>
</comment>
<dbReference type="Proteomes" id="UP001396334">
    <property type="component" value="Unassembled WGS sequence"/>
</dbReference>
<dbReference type="PANTHER" id="PTHR37984">
    <property type="entry name" value="PROTEIN CBG26694"/>
    <property type="match status" value="1"/>
</dbReference>
<accession>A0ABR2S5R3</accession>
<keyword evidence="16" id="KW-1185">Reference proteome</keyword>
<dbReference type="PANTHER" id="PTHR37984:SF5">
    <property type="entry name" value="PROTEIN NYNRIN-LIKE"/>
    <property type="match status" value="1"/>
</dbReference>
<dbReference type="SUPFAM" id="SSF54160">
    <property type="entry name" value="Chromo domain-like"/>
    <property type="match status" value="1"/>
</dbReference>
<name>A0ABR2S5R3_9ROSI</name>
<dbReference type="Pfam" id="PF00078">
    <property type="entry name" value="RVT_1"/>
    <property type="match status" value="1"/>
</dbReference>
<dbReference type="EMBL" id="JBBPBN010000016">
    <property type="protein sequence ID" value="KAK9020583.1"/>
    <property type="molecule type" value="Genomic_DNA"/>
</dbReference>
<dbReference type="Pfam" id="PF17919">
    <property type="entry name" value="RT_RNaseH_2"/>
    <property type="match status" value="1"/>
</dbReference>
<evidence type="ECO:0000256" key="12">
    <source>
        <dbReference type="SAM" id="MobiDB-lite"/>
    </source>
</evidence>
<dbReference type="InterPro" id="IPR036397">
    <property type="entry name" value="RNaseH_sf"/>
</dbReference>
<evidence type="ECO:0000256" key="11">
    <source>
        <dbReference type="ARBA" id="ARBA00023268"/>
    </source>
</evidence>
<evidence type="ECO:0000256" key="2">
    <source>
        <dbReference type="ARBA" id="ARBA00022723"/>
    </source>
</evidence>
<evidence type="ECO:0000256" key="5">
    <source>
        <dbReference type="ARBA" id="ARBA00022842"/>
    </source>
</evidence>
<sequence>MCIDYRQLNKMTVKNKYPLPRIDDLFDQLRGASVFSKIDLRSGYHQLKVREQDVLKTAFRTRYGHYEFLVMPFGLTNAPVAFMDLMNRVFHEYLDQFMVVFIDDILVYSRTEEDHDRHLRLVLQTLLENQLYAKLSKCEFWIREVVFLGHVVSSEGIWVDPKKVEAIVNWKQPTSVTEIRSFLGLAGYYRRFVSGFSKVAAPLTKLLQKGVKYEWSDARQQAFEKLKEALINAPVLTQPVSGKEFVVYSDASYVSLGCVLIQRRWLELLKDYDLSIEYHPGKANVVADALSRKVAVELRAMFASLSISRDGGFVAELQVKPTLIQLIREKQLQDIVMAAHVQDIAEGKPTDFRFRDDGVLCFKNRMVVPDDSELRQTILTEAHSSPFSMHPGSMKMYRDLKDEYYWVGLKKDVAEFVSKCMVWQRVKAEHQFPSGLLQPLKIPEWKWERITMDFVMGLPLTLSKKDSVWVIVDRFTKSAHFLPVHTTYTYDKLVELYIREIVRLHGVPKSIVSDRDPKFTSRFWESLHTALGSRLNFSTLYHPQTDGQSERVIQVLEDMLRCCIIDFQGTWEKQLPLVEFAYNNSYQANILKGTTEKVKLISDRLKAATDRQKSYADLKRREIEYAVGDRVFLKVSPWKKVMRFGRKGKLSPRYIGPYEIVERVGPVAYRLLLPPELERIHDVYHVSMLRKYRSDPSHVMPVEEIELNPDLSYDEEPIQILASDSKVLRGRTIELVKVKWRHRGVEEATWERKDDMMDQYPYLFPSIKWEAYALFLMSRNRGNRFGRSERGADGMWFGGGRMHSMMALHTQIRAFLVLSIGTDMVVSVPNSSLESAYRNSHIGTDTVSLWYRYLYMGTGTDRLWYRYLVTGLVHLARLDSNNLQGRNKYTWRKKIDEPDNKRAEENSDVLRRVSAVLDSDKRTILNNCRIVRCKKFMHADILANELHEQDISGTSIMNISGSDFLLIFKDHETMENFRKKHEEALGKWFSKVQVWAEDFSVRYRRAWIACHGVPVHAWSEGTFSNIAALWGDIISIDERTLKPTSFYRAYFQILTRVSERINETVELVIGSKVSKVFVGEIEPTFSPNSVWCEEVESSENCMSINSKENQRVNEDVGNFQNDSSGFSDENSRMDSSVEARETTCADVESRDALFGETGLGGPNEELEAPGR</sequence>
<dbReference type="InterPro" id="IPR000477">
    <property type="entry name" value="RT_dom"/>
</dbReference>
<dbReference type="PROSITE" id="PS50878">
    <property type="entry name" value="RT_POL"/>
    <property type="match status" value="1"/>
</dbReference>
<evidence type="ECO:0000256" key="10">
    <source>
        <dbReference type="ARBA" id="ARBA00023172"/>
    </source>
</evidence>
<dbReference type="Gene3D" id="3.30.70.270">
    <property type="match status" value="2"/>
</dbReference>
<evidence type="ECO:0000313" key="15">
    <source>
        <dbReference type="EMBL" id="KAK9020583.1"/>
    </source>
</evidence>
<keyword evidence="2" id="KW-0479">Metal-binding</keyword>
<keyword evidence="8" id="KW-0239">DNA-directed DNA polymerase</keyword>
<dbReference type="InterPro" id="IPR041577">
    <property type="entry name" value="RT_RNaseH_2"/>
</dbReference>
<dbReference type="InterPro" id="IPR056924">
    <property type="entry name" value="SH3_Tf2-1"/>
</dbReference>